<gene>
    <name evidence="1" type="ORF">PXEA_LOCUS34782</name>
</gene>
<dbReference type="EMBL" id="CAAALY010268891">
    <property type="protein sequence ID" value="VEL41342.1"/>
    <property type="molecule type" value="Genomic_DNA"/>
</dbReference>
<dbReference type="Proteomes" id="UP000784294">
    <property type="component" value="Unassembled WGS sequence"/>
</dbReference>
<dbReference type="SUPFAM" id="SSF47473">
    <property type="entry name" value="EF-hand"/>
    <property type="match status" value="1"/>
</dbReference>
<proteinExistence type="predicted"/>
<dbReference type="InterPro" id="IPR011992">
    <property type="entry name" value="EF-hand-dom_pair"/>
</dbReference>
<sequence length="178" mass="20810">MEQQQEIINNYLSKDGRSLNWKKFVNDIEEGINQSNLENSVAPSLVNTSRSRHSSTIDNFGFKSLFSRINKYLCYRGDSIRKCYKDFDIHNMGRVSESQFYRAFPNIHDITDSEISALANCYKCSNYPGFIDYFALEKDMQAIKDKEENINLNQSGFIRIDNLDLYLHKHPLLNPFKE</sequence>
<dbReference type="AlphaFoldDB" id="A0A3S5ANN9"/>
<name>A0A3S5ANN9_9PLAT</name>
<dbReference type="Gene3D" id="1.10.238.10">
    <property type="entry name" value="EF-hand"/>
    <property type="match status" value="1"/>
</dbReference>
<reference evidence="1" key="1">
    <citation type="submission" date="2018-11" db="EMBL/GenBank/DDBJ databases">
        <authorList>
            <consortium name="Pathogen Informatics"/>
        </authorList>
    </citation>
    <scope>NUCLEOTIDE SEQUENCE</scope>
</reference>
<evidence type="ECO:0000313" key="2">
    <source>
        <dbReference type="Proteomes" id="UP000784294"/>
    </source>
</evidence>
<organism evidence="1 2">
    <name type="scientific">Protopolystoma xenopodis</name>
    <dbReference type="NCBI Taxonomy" id="117903"/>
    <lineage>
        <taxon>Eukaryota</taxon>
        <taxon>Metazoa</taxon>
        <taxon>Spiralia</taxon>
        <taxon>Lophotrochozoa</taxon>
        <taxon>Platyhelminthes</taxon>
        <taxon>Monogenea</taxon>
        <taxon>Polyopisthocotylea</taxon>
        <taxon>Polystomatidea</taxon>
        <taxon>Polystomatidae</taxon>
        <taxon>Protopolystoma</taxon>
    </lineage>
</organism>
<comment type="caution">
    <text evidence="1">The sequence shown here is derived from an EMBL/GenBank/DDBJ whole genome shotgun (WGS) entry which is preliminary data.</text>
</comment>
<keyword evidence="2" id="KW-1185">Reference proteome</keyword>
<protein>
    <recommendedName>
        <fullName evidence="3">EF-hand domain-containing protein</fullName>
    </recommendedName>
</protein>
<evidence type="ECO:0000313" key="1">
    <source>
        <dbReference type="EMBL" id="VEL41342.1"/>
    </source>
</evidence>
<accession>A0A3S5ANN9</accession>
<dbReference type="OrthoDB" id="272072at2759"/>
<evidence type="ECO:0008006" key="3">
    <source>
        <dbReference type="Google" id="ProtNLM"/>
    </source>
</evidence>